<reference evidence="4" key="1">
    <citation type="submission" date="2025-08" db="UniProtKB">
        <authorList>
            <consortium name="RefSeq"/>
        </authorList>
    </citation>
    <scope>IDENTIFICATION</scope>
    <source>
        <tissue evidence="4">Seedling</tissue>
    </source>
</reference>
<dbReference type="PANTHER" id="PTHR11017">
    <property type="entry name" value="LEUCINE-RICH REPEAT-CONTAINING PROTEIN"/>
    <property type="match status" value="1"/>
</dbReference>
<dbReference type="RefSeq" id="XP_060672691.1">
    <property type="nucleotide sequence ID" value="XM_060816708.1"/>
</dbReference>
<dbReference type="InterPro" id="IPR035897">
    <property type="entry name" value="Toll_tir_struct_dom_sf"/>
</dbReference>
<proteinExistence type="predicted"/>
<dbReference type="SUPFAM" id="SSF52058">
    <property type="entry name" value="L domain-like"/>
    <property type="match status" value="1"/>
</dbReference>
<evidence type="ECO:0000313" key="4">
    <source>
        <dbReference type="RefSeq" id="XP_060672691.1"/>
    </source>
</evidence>
<organism evidence="3 4">
    <name type="scientific">Ziziphus jujuba</name>
    <name type="common">Chinese jujube</name>
    <name type="synonym">Ziziphus sativa</name>
    <dbReference type="NCBI Taxonomy" id="326968"/>
    <lineage>
        <taxon>Eukaryota</taxon>
        <taxon>Viridiplantae</taxon>
        <taxon>Streptophyta</taxon>
        <taxon>Embryophyta</taxon>
        <taxon>Tracheophyta</taxon>
        <taxon>Spermatophyta</taxon>
        <taxon>Magnoliopsida</taxon>
        <taxon>eudicotyledons</taxon>
        <taxon>Gunneridae</taxon>
        <taxon>Pentapetalae</taxon>
        <taxon>rosids</taxon>
        <taxon>fabids</taxon>
        <taxon>Rosales</taxon>
        <taxon>Rhamnaceae</taxon>
        <taxon>Paliureae</taxon>
        <taxon>Ziziphus</taxon>
    </lineage>
</organism>
<evidence type="ECO:0000256" key="1">
    <source>
        <dbReference type="ARBA" id="ARBA00022614"/>
    </source>
</evidence>
<sequence>MALEKQSAVYQANSTNIKYKEKLPKWKDALKEAGNLAGWHIDHLGRSHEFRDESQLIQIIVEAALSKLNRTHLDEAKNPVGLEARVKDLDPLMNVGSDDDAQVIGIYGIDGVENLKVGTTDRGINIIKERLGNKRILLVLDDVDHFEQLDKLARTPDCLNAFKENKPIQDYYELSERIVRYTDGLPLALVVLGSYLCKRSKPAWESAVDNLESKPNKQVYETLKISFDALEDNVKTIFLDIACFLVGDDKDHVIKVLGSSFKFSPIDGFEVLLDMSLITVESDKGTNAIEGIKLELPKPKTLCLSAKAFENMKRLRLLIFHNVVISTAVEYLPTELKYIDWSGYQFPTLPFNPGPKQLVILNMPHSHIHQLGEGFKLIS</sequence>
<gene>
    <name evidence="4" type="primary">LOC132803512</name>
</gene>
<dbReference type="SUPFAM" id="SSF46785">
    <property type="entry name" value="Winged helix' DNA-binding domain"/>
    <property type="match status" value="1"/>
</dbReference>
<evidence type="ECO:0000313" key="3">
    <source>
        <dbReference type="Proteomes" id="UP001652623"/>
    </source>
</evidence>
<dbReference type="InterPro" id="IPR044974">
    <property type="entry name" value="Disease_R_plants"/>
</dbReference>
<dbReference type="InterPro" id="IPR027417">
    <property type="entry name" value="P-loop_NTPase"/>
</dbReference>
<dbReference type="Proteomes" id="UP001652623">
    <property type="component" value="Chromosome 4"/>
</dbReference>
<keyword evidence="1" id="KW-0433">Leucine-rich repeat</keyword>
<dbReference type="Gene3D" id="1.10.8.430">
    <property type="entry name" value="Helical domain of apoptotic protease-activating factors"/>
    <property type="match status" value="1"/>
</dbReference>
<dbReference type="InterPro" id="IPR042197">
    <property type="entry name" value="Apaf_helical"/>
</dbReference>
<keyword evidence="3" id="KW-1185">Reference proteome</keyword>
<dbReference type="Pfam" id="PF07725">
    <property type="entry name" value="LRR_3"/>
    <property type="match status" value="1"/>
</dbReference>
<name>A0ABM4A7J6_ZIZJJ</name>
<dbReference type="PANTHER" id="PTHR11017:SF573">
    <property type="entry name" value="ADP-RIBOSYL CYCLASE_CYCLIC ADP-RIBOSE HYDROLASE"/>
    <property type="match status" value="1"/>
</dbReference>
<evidence type="ECO:0000256" key="2">
    <source>
        <dbReference type="ARBA" id="ARBA00022737"/>
    </source>
</evidence>
<dbReference type="InterPro" id="IPR011713">
    <property type="entry name" value="Leu-rich_rpt_3"/>
</dbReference>
<dbReference type="SUPFAM" id="SSF52540">
    <property type="entry name" value="P-loop containing nucleoside triphosphate hydrolases"/>
    <property type="match status" value="1"/>
</dbReference>
<dbReference type="Gene3D" id="3.40.50.10140">
    <property type="entry name" value="Toll/interleukin-1 receptor homology (TIR) domain"/>
    <property type="match status" value="1"/>
</dbReference>
<accession>A0ABM4A7J6</accession>
<keyword evidence="2" id="KW-0677">Repeat</keyword>
<protein>
    <submittedName>
        <fullName evidence="4">Disease resistance protein RPV1-like</fullName>
    </submittedName>
</protein>
<dbReference type="InterPro" id="IPR036390">
    <property type="entry name" value="WH_DNA-bd_sf"/>
</dbReference>
<dbReference type="GeneID" id="132803512"/>